<feature type="chain" id="PRO_5038877635" evidence="1">
    <location>
        <begin position="25"/>
        <end position="244"/>
    </location>
</feature>
<dbReference type="InterPro" id="IPR018247">
    <property type="entry name" value="EF_Hand_1_Ca_BS"/>
</dbReference>
<evidence type="ECO:0000259" key="2">
    <source>
        <dbReference type="Pfam" id="PF00656"/>
    </source>
</evidence>
<organism evidence="3 4">
    <name type="scientific">Candidatus Paraprevotella stercoravium</name>
    <dbReference type="NCBI Taxonomy" id="2838725"/>
    <lineage>
        <taxon>Bacteria</taxon>
        <taxon>Pseudomonadati</taxon>
        <taxon>Bacteroidota</taxon>
        <taxon>Bacteroidia</taxon>
        <taxon>Bacteroidales</taxon>
        <taxon>Prevotellaceae</taxon>
        <taxon>Paraprevotella</taxon>
    </lineage>
</organism>
<evidence type="ECO:0000313" key="3">
    <source>
        <dbReference type="EMBL" id="MBU3853787.1"/>
    </source>
</evidence>
<sequence length="244" mass="27132">MYMKAKIVFTLTLFLLGLCSMASAKVYLVSVGISDYPGTKQDLKLPVNDAKTISWLYSKNSNAIYKQLLNQQATAANILKALQETFKKAGTNDIVVFFFSGHGYPGGFSAYDKLLSYDKVRKAMAKSKCKNKMIFADACYAGKIRTPGKNSGNAIAAAQKANVMLFLSSRSDEVSIERRDMENGFFTTYLQRGLRGGADTNRDRIITAKELFNYVHAGVVKLSGDEQHPVMWGKFSDHMPVMVW</sequence>
<dbReference type="InterPro" id="IPR050452">
    <property type="entry name" value="Metacaspase"/>
</dbReference>
<protein>
    <submittedName>
        <fullName evidence="3">Caspase family protein</fullName>
    </submittedName>
</protein>
<dbReference type="InterPro" id="IPR029030">
    <property type="entry name" value="Caspase-like_dom_sf"/>
</dbReference>
<feature type="domain" description="Peptidase C14 caspase" evidence="2">
    <location>
        <begin position="31"/>
        <end position="232"/>
    </location>
</feature>
<dbReference type="GO" id="GO:0006508">
    <property type="term" value="P:proteolysis"/>
    <property type="evidence" value="ECO:0007669"/>
    <property type="project" value="InterPro"/>
</dbReference>
<proteinExistence type="predicted"/>
<comment type="caution">
    <text evidence="3">The sequence shown here is derived from an EMBL/GenBank/DDBJ whole genome shotgun (WGS) entry which is preliminary data.</text>
</comment>
<dbReference type="Proteomes" id="UP000823865">
    <property type="component" value="Unassembled WGS sequence"/>
</dbReference>
<evidence type="ECO:0000256" key="1">
    <source>
        <dbReference type="SAM" id="SignalP"/>
    </source>
</evidence>
<reference evidence="3" key="2">
    <citation type="submission" date="2021-04" db="EMBL/GenBank/DDBJ databases">
        <authorList>
            <person name="Gilroy R."/>
        </authorList>
    </citation>
    <scope>NUCLEOTIDE SEQUENCE</scope>
    <source>
        <strain evidence="3">G3-2149</strain>
    </source>
</reference>
<feature type="signal peptide" evidence="1">
    <location>
        <begin position="1"/>
        <end position="24"/>
    </location>
</feature>
<reference evidence="3" key="1">
    <citation type="journal article" date="2021" name="PeerJ">
        <title>Extensive microbial diversity within the chicken gut microbiome revealed by metagenomics and culture.</title>
        <authorList>
            <person name="Gilroy R."/>
            <person name="Ravi A."/>
            <person name="Getino M."/>
            <person name="Pursley I."/>
            <person name="Horton D.L."/>
            <person name="Alikhan N.F."/>
            <person name="Baker D."/>
            <person name="Gharbi K."/>
            <person name="Hall N."/>
            <person name="Watson M."/>
            <person name="Adriaenssens E.M."/>
            <person name="Foster-Nyarko E."/>
            <person name="Jarju S."/>
            <person name="Secka A."/>
            <person name="Antonio M."/>
            <person name="Oren A."/>
            <person name="Chaudhuri R.R."/>
            <person name="La Ragione R."/>
            <person name="Hildebrand F."/>
            <person name="Pallen M.J."/>
        </authorList>
    </citation>
    <scope>NUCLEOTIDE SEQUENCE</scope>
    <source>
        <strain evidence="3">G3-2149</strain>
    </source>
</reference>
<dbReference type="EMBL" id="JAHLFU010000176">
    <property type="protein sequence ID" value="MBU3853787.1"/>
    <property type="molecule type" value="Genomic_DNA"/>
</dbReference>
<dbReference type="AlphaFoldDB" id="A0A9E2L7Y1"/>
<dbReference type="PANTHER" id="PTHR48104">
    <property type="entry name" value="METACASPASE-4"/>
    <property type="match status" value="1"/>
</dbReference>
<dbReference type="Pfam" id="PF00656">
    <property type="entry name" value="Peptidase_C14"/>
    <property type="match status" value="1"/>
</dbReference>
<dbReference type="InterPro" id="IPR011600">
    <property type="entry name" value="Pept_C14_caspase"/>
</dbReference>
<gene>
    <name evidence="3" type="ORF">H9789_08240</name>
</gene>
<evidence type="ECO:0000313" key="4">
    <source>
        <dbReference type="Proteomes" id="UP000823865"/>
    </source>
</evidence>
<dbReference type="GO" id="GO:0005737">
    <property type="term" value="C:cytoplasm"/>
    <property type="evidence" value="ECO:0007669"/>
    <property type="project" value="TreeGrafter"/>
</dbReference>
<dbReference type="PANTHER" id="PTHR48104:SF30">
    <property type="entry name" value="METACASPASE-1"/>
    <property type="match status" value="1"/>
</dbReference>
<accession>A0A9E2L7Y1</accession>
<keyword evidence="1" id="KW-0732">Signal</keyword>
<dbReference type="PROSITE" id="PS00018">
    <property type="entry name" value="EF_HAND_1"/>
    <property type="match status" value="1"/>
</dbReference>
<dbReference type="GO" id="GO:0004197">
    <property type="term" value="F:cysteine-type endopeptidase activity"/>
    <property type="evidence" value="ECO:0007669"/>
    <property type="project" value="InterPro"/>
</dbReference>
<dbReference type="Gene3D" id="3.40.50.1460">
    <property type="match status" value="1"/>
</dbReference>
<dbReference type="SUPFAM" id="SSF52129">
    <property type="entry name" value="Caspase-like"/>
    <property type="match status" value="1"/>
</dbReference>
<name>A0A9E2L7Y1_9BACT</name>